<dbReference type="EMBL" id="ML996688">
    <property type="protein sequence ID" value="KAF2404515.1"/>
    <property type="molecule type" value="Genomic_DNA"/>
</dbReference>
<accession>A0A6G1I950</accession>
<dbReference type="Proteomes" id="UP000799640">
    <property type="component" value="Unassembled WGS sequence"/>
</dbReference>
<feature type="region of interest" description="Disordered" evidence="1">
    <location>
        <begin position="1"/>
        <end position="98"/>
    </location>
</feature>
<gene>
    <name evidence="2" type="ORF">EJ06DRAFT_526600</name>
</gene>
<reference evidence="2" key="1">
    <citation type="journal article" date="2020" name="Stud. Mycol.">
        <title>101 Dothideomycetes genomes: a test case for predicting lifestyles and emergence of pathogens.</title>
        <authorList>
            <person name="Haridas S."/>
            <person name="Albert R."/>
            <person name="Binder M."/>
            <person name="Bloem J."/>
            <person name="Labutti K."/>
            <person name="Salamov A."/>
            <person name="Andreopoulos B."/>
            <person name="Baker S."/>
            <person name="Barry K."/>
            <person name="Bills G."/>
            <person name="Bluhm B."/>
            <person name="Cannon C."/>
            <person name="Castanera R."/>
            <person name="Culley D."/>
            <person name="Daum C."/>
            <person name="Ezra D."/>
            <person name="Gonzalez J."/>
            <person name="Henrissat B."/>
            <person name="Kuo A."/>
            <person name="Liang C."/>
            <person name="Lipzen A."/>
            <person name="Lutzoni F."/>
            <person name="Magnuson J."/>
            <person name="Mondo S."/>
            <person name="Nolan M."/>
            <person name="Ohm R."/>
            <person name="Pangilinan J."/>
            <person name="Park H.-J."/>
            <person name="Ramirez L."/>
            <person name="Alfaro M."/>
            <person name="Sun H."/>
            <person name="Tritt A."/>
            <person name="Yoshinaga Y."/>
            <person name="Zwiers L.-H."/>
            <person name="Turgeon B."/>
            <person name="Goodwin S."/>
            <person name="Spatafora J."/>
            <person name="Crous P."/>
            <person name="Grigoriev I."/>
        </authorList>
    </citation>
    <scope>NUCLEOTIDE SEQUENCE</scope>
    <source>
        <strain evidence="2">CBS 262.69</strain>
    </source>
</reference>
<sequence length="98" mass="9964">MQAGAGANAPVADEAEGVPGPSEPRSLSYAVGMNDVIAGTFEDGDAQDGQNVEGPRAPPGTPVTSPFADAFALNGSLEEEDDEERGVPLLSRNNDAAH</sequence>
<evidence type="ECO:0000313" key="3">
    <source>
        <dbReference type="Proteomes" id="UP000799640"/>
    </source>
</evidence>
<keyword evidence="3" id="KW-1185">Reference proteome</keyword>
<name>A0A6G1I950_9PEZI</name>
<evidence type="ECO:0000256" key="1">
    <source>
        <dbReference type="SAM" id="MobiDB-lite"/>
    </source>
</evidence>
<protein>
    <submittedName>
        <fullName evidence="2">Uncharacterized protein</fullName>
    </submittedName>
</protein>
<dbReference type="AlphaFoldDB" id="A0A6G1I950"/>
<evidence type="ECO:0000313" key="2">
    <source>
        <dbReference type="EMBL" id="KAF2404515.1"/>
    </source>
</evidence>
<proteinExistence type="predicted"/>
<organism evidence="2 3">
    <name type="scientific">Trichodelitschia bisporula</name>
    <dbReference type="NCBI Taxonomy" id="703511"/>
    <lineage>
        <taxon>Eukaryota</taxon>
        <taxon>Fungi</taxon>
        <taxon>Dikarya</taxon>
        <taxon>Ascomycota</taxon>
        <taxon>Pezizomycotina</taxon>
        <taxon>Dothideomycetes</taxon>
        <taxon>Dothideomycetes incertae sedis</taxon>
        <taxon>Phaeotrichales</taxon>
        <taxon>Phaeotrichaceae</taxon>
        <taxon>Trichodelitschia</taxon>
    </lineage>
</organism>